<sequence>MQIITKQALTWDPEGKWKRRKPKNTLHREIEADMRRMNNNWKDLERIFQGKVGWRVIVGDLCSSTRSNRRKTINDQSIVGIHVSDGDRIFLKLPMQNTSDPLTRHDRQQPTVEENKPDSKGGRNHEEALELDRTHIEESTGLHHKASPHMESSGPKEEKRETKENITQRNVDRYEKNEQ</sequence>
<dbReference type="Proteomes" id="UP000277204">
    <property type="component" value="Unassembled WGS sequence"/>
</dbReference>
<dbReference type="EMBL" id="UZAI01000542">
    <property type="protein sequence ID" value="VDO54143.1"/>
    <property type="molecule type" value="Genomic_DNA"/>
</dbReference>
<proteinExistence type="predicted"/>
<feature type="compositionally biased region" description="Basic and acidic residues" evidence="1">
    <location>
        <begin position="102"/>
        <end position="141"/>
    </location>
</feature>
<organism evidence="2 3">
    <name type="scientific">Schistosoma margrebowiei</name>
    <dbReference type="NCBI Taxonomy" id="48269"/>
    <lineage>
        <taxon>Eukaryota</taxon>
        <taxon>Metazoa</taxon>
        <taxon>Spiralia</taxon>
        <taxon>Lophotrochozoa</taxon>
        <taxon>Platyhelminthes</taxon>
        <taxon>Trematoda</taxon>
        <taxon>Digenea</taxon>
        <taxon>Strigeidida</taxon>
        <taxon>Schistosomatoidea</taxon>
        <taxon>Schistosomatidae</taxon>
        <taxon>Schistosoma</taxon>
    </lineage>
</organism>
<feature type="region of interest" description="Disordered" evidence="1">
    <location>
        <begin position="96"/>
        <end position="179"/>
    </location>
</feature>
<feature type="compositionally biased region" description="Basic and acidic residues" evidence="1">
    <location>
        <begin position="154"/>
        <end position="179"/>
    </location>
</feature>
<gene>
    <name evidence="2" type="ORF">SMRZ_LOCUS2179</name>
</gene>
<evidence type="ECO:0000256" key="1">
    <source>
        <dbReference type="SAM" id="MobiDB-lite"/>
    </source>
</evidence>
<evidence type="ECO:0000313" key="3">
    <source>
        <dbReference type="Proteomes" id="UP000277204"/>
    </source>
</evidence>
<protein>
    <submittedName>
        <fullName evidence="2">Uncharacterized protein</fullName>
    </submittedName>
</protein>
<reference evidence="2 3" key="1">
    <citation type="submission" date="2018-11" db="EMBL/GenBank/DDBJ databases">
        <authorList>
            <consortium name="Pathogen Informatics"/>
        </authorList>
    </citation>
    <scope>NUCLEOTIDE SEQUENCE [LARGE SCALE GENOMIC DNA]</scope>
    <source>
        <strain evidence="2 3">Zambia</strain>
    </source>
</reference>
<name>A0A183LEF4_9TREM</name>
<dbReference type="AlphaFoldDB" id="A0A183LEF4"/>
<accession>A0A183LEF4</accession>
<evidence type="ECO:0000313" key="2">
    <source>
        <dbReference type="EMBL" id="VDO54143.1"/>
    </source>
</evidence>
<keyword evidence="3" id="KW-1185">Reference proteome</keyword>